<feature type="compositionally biased region" description="Low complexity" evidence="1">
    <location>
        <begin position="390"/>
        <end position="399"/>
    </location>
</feature>
<gene>
    <name evidence="3" type="ordered locus">LOC_Os03g43270</name>
    <name evidence="4" type="ORF">OSJNBb0070G02.2</name>
</gene>
<dbReference type="PANTHER" id="PTHR33223:SF11">
    <property type="entry name" value="ELEMENT PROTEIN, PUTATIVE-RELATED"/>
    <property type="match status" value="1"/>
</dbReference>
<dbReference type="SUPFAM" id="SSF56672">
    <property type="entry name" value="DNA/RNA polymerases"/>
    <property type="match status" value="1"/>
</dbReference>
<dbReference type="EMBL" id="AC147804">
    <property type="protein sequence ID" value="AAU89168.1"/>
    <property type="molecule type" value="Genomic_DNA"/>
</dbReference>
<proteinExistence type="predicted"/>
<reference evidence="5" key="4">
    <citation type="journal article" date="2008" name="Nucleic Acids Res.">
        <title>The rice annotation project database (RAP-DB): 2008 update.</title>
        <authorList>
            <consortium name="The rice annotation project (RAP)"/>
        </authorList>
    </citation>
    <scope>GENOME REANNOTATION</scope>
    <source>
        <strain evidence="5">cv. Nipponbare</strain>
    </source>
</reference>
<feature type="compositionally biased region" description="Polar residues" evidence="1">
    <location>
        <begin position="193"/>
        <end position="203"/>
    </location>
</feature>
<dbReference type="InterPro" id="IPR043502">
    <property type="entry name" value="DNA/RNA_pol_sf"/>
</dbReference>
<dbReference type="InterPro" id="IPR005162">
    <property type="entry name" value="Retrotrans_gag_dom"/>
</dbReference>
<sequence>MASDLSQSLDLSIYRYREYISLISTADQDQINWHAHTPEGEFWTCTGVKQISQAAVFDFYVNTLLARPVGPIRSQKTISLVAEKLPPSPSSASPGIVKEKIQRQGLGDINEGNIVTVDPEKFTPDQKKDFEAMMQQARDQFLNSFMQTRKGTFVQKYKVKVVPDEPETSTSKEGEGKKVSESAQPSDKGATDGSAQENQGDNSQGVHGVQGDGVHGLQGGNLNQDGETTQDFFNNFQDRVDYAVHNALINQSGVLVNTLSNMMKSIADGSIAEHQAVGPIYLQGGVFPNYRPLITGAQPSVQPVPPIAPSAQPTAPPLTPLPAPAASAPGQPINPRLLMREQPQHSGQATNQLTQDKVAAMFLRPQPTIDPVQQQLIQQTPPRHQFEPTQQQSQGAAQQRPWADVIADVMREQFGLKPKDTGNLYRQPYPEWFERVPLPNLFKVPDFSKFSGQDGVSTYEHIRRFLAQCGEASAVDALRVRLFRLSLSCSAFTWFSSLPYGSINSWVDLEKQFHSYFYSGVHEMKLSNLTAIKQRHNEPVDEYIQRFREMRNKCFSLSLTDAQLADLAFQGMIGPIKEKFSSEDFDSLSHLIQKVTLHEQRFAEARKNSKKVNHVCPFMYGSDDDDDDSEIAAAEWVRSKKDIPCQWVKNSGKEERQQIQVAIEGGKIKFDDSKRLMKVDGNPFPVNMVHTAGRTADARRTRGFQMNSTRVINKYQRKYDKQQERCYEEDDGSFDPHWGCEFFRFCWNEGMRLPTIEDCPGCGDVAESSSRSYNRNNRLKQTRVPVHQRLGPVNQHSFLEDDEDRKIQWCPSGIFTKNQKRRVQSLRNRERFQEVEQEINHRLRKAKPKQEWRVKGQAFGADDVVADEAEMLAKGKSVVTASINMVFTLPVEFGIDQADVDEVEEESAKLVLSSEQAVFEKPKGTENRHLKPLYINGYVNGKPMSKIMVDGGAAMEDPSYYFEGVVEGPNVYNKDTVDDLDDKQGQGFMSADDLEEVDIGPGDRPRLIFISKKLSSEFRTKLIELLKEFRDCFAWEYYEMPGLSRSIVEHRLPLKPGIKPHQQPPRRCKVDMLEPVKAEIKRLYDAGFIRPCQYAEWVSSIVPVVKKNGKVSVATEKICIFPNASVLIPVPGKAGVHHTNMI</sequence>
<evidence type="ECO:0000256" key="1">
    <source>
        <dbReference type="SAM" id="MobiDB-lite"/>
    </source>
</evidence>
<dbReference type="EMBL" id="AC145780">
    <property type="protein sequence ID" value="AAU89155.1"/>
    <property type="molecule type" value="Genomic_DNA"/>
</dbReference>
<evidence type="ECO:0000313" key="4">
    <source>
        <dbReference type="EMBL" id="AAU89168.1"/>
    </source>
</evidence>
<name>Q10GE3_ORYSJ</name>
<feature type="region of interest" description="Disordered" evidence="1">
    <location>
        <begin position="162"/>
        <end position="229"/>
    </location>
</feature>
<accession>Q10GE3</accession>
<dbReference type="Proteomes" id="UP000000763">
    <property type="component" value="Chromosome 3"/>
</dbReference>
<feature type="compositionally biased region" description="Basic and acidic residues" evidence="1">
    <location>
        <begin position="170"/>
        <end position="180"/>
    </location>
</feature>
<feature type="domain" description="Retrotransposon gag" evidence="2">
    <location>
        <begin position="482"/>
        <end position="572"/>
    </location>
</feature>
<reference evidence="5" key="1">
    <citation type="journal article" date="2005" name="Nature">
        <title>The map-based sequence of the rice genome.</title>
        <authorList>
            <consortium name="International rice genome sequencing project (IRGSP)"/>
            <person name="Matsumoto T."/>
            <person name="Wu J."/>
            <person name="Kanamori H."/>
            <person name="Katayose Y."/>
            <person name="Fujisawa M."/>
            <person name="Namiki N."/>
            <person name="Mizuno H."/>
            <person name="Yamamoto K."/>
            <person name="Antonio B.A."/>
            <person name="Baba T."/>
            <person name="Sakata K."/>
            <person name="Nagamura Y."/>
            <person name="Aoki H."/>
            <person name="Arikawa K."/>
            <person name="Arita K."/>
            <person name="Bito T."/>
            <person name="Chiden Y."/>
            <person name="Fujitsuka N."/>
            <person name="Fukunaka R."/>
            <person name="Hamada M."/>
            <person name="Harada C."/>
            <person name="Hayashi A."/>
            <person name="Hijishita S."/>
            <person name="Honda M."/>
            <person name="Hosokawa S."/>
            <person name="Ichikawa Y."/>
            <person name="Idonuma A."/>
            <person name="Iijima M."/>
            <person name="Ikeda M."/>
            <person name="Ikeno M."/>
            <person name="Ito K."/>
            <person name="Ito S."/>
            <person name="Ito T."/>
            <person name="Ito Y."/>
            <person name="Ito Y."/>
            <person name="Iwabuchi A."/>
            <person name="Kamiya K."/>
            <person name="Karasawa W."/>
            <person name="Kurita K."/>
            <person name="Katagiri S."/>
            <person name="Kikuta A."/>
            <person name="Kobayashi H."/>
            <person name="Kobayashi N."/>
            <person name="Machita K."/>
            <person name="Maehara T."/>
            <person name="Masukawa M."/>
            <person name="Mizubayashi T."/>
            <person name="Mukai Y."/>
            <person name="Nagasaki H."/>
            <person name="Nagata Y."/>
            <person name="Naito S."/>
            <person name="Nakashima M."/>
            <person name="Nakama Y."/>
            <person name="Nakamichi Y."/>
            <person name="Nakamura M."/>
            <person name="Meguro A."/>
            <person name="Negishi M."/>
            <person name="Ohta I."/>
            <person name="Ohta T."/>
            <person name="Okamoto M."/>
            <person name="Ono N."/>
            <person name="Saji S."/>
            <person name="Sakaguchi M."/>
            <person name="Sakai K."/>
            <person name="Shibata M."/>
            <person name="Shimokawa T."/>
            <person name="Song J."/>
            <person name="Takazaki Y."/>
            <person name="Terasawa K."/>
            <person name="Tsugane M."/>
            <person name="Tsuji K."/>
            <person name="Ueda S."/>
            <person name="Waki K."/>
            <person name="Yamagata H."/>
            <person name="Yamamoto M."/>
            <person name="Yamamoto S."/>
            <person name="Yamane H."/>
            <person name="Yoshiki S."/>
            <person name="Yoshihara R."/>
            <person name="Yukawa K."/>
            <person name="Zhong H."/>
            <person name="Yano M."/>
            <person name="Yuan Q."/>
            <person name="Ouyang S."/>
            <person name="Liu J."/>
            <person name="Jones K.M."/>
            <person name="Gansberger K."/>
            <person name="Moffat K."/>
            <person name="Hill J."/>
            <person name="Bera J."/>
            <person name="Fadrosh D."/>
            <person name="Jin S."/>
            <person name="Johri S."/>
            <person name="Kim M."/>
            <person name="Overton L."/>
            <person name="Reardon M."/>
            <person name="Tsitrin T."/>
            <person name="Vuong H."/>
            <person name="Weaver B."/>
            <person name="Ciecko A."/>
            <person name="Tallon L."/>
            <person name="Jackson J."/>
            <person name="Pai G."/>
            <person name="Aken S.V."/>
            <person name="Utterback T."/>
            <person name="Reidmuller S."/>
            <person name="Feldblyum T."/>
            <person name="Hsiao J."/>
            <person name="Zismann V."/>
            <person name="Iobst S."/>
            <person name="de Vazeille A.R."/>
            <person name="Buell C.R."/>
            <person name="Ying K."/>
            <person name="Li Y."/>
            <person name="Lu T."/>
            <person name="Huang Y."/>
            <person name="Zhao Q."/>
            <person name="Feng Q."/>
            <person name="Zhang L."/>
            <person name="Zhu J."/>
            <person name="Weng Q."/>
            <person name="Mu J."/>
            <person name="Lu Y."/>
            <person name="Fan D."/>
            <person name="Liu Y."/>
            <person name="Guan J."/>
            <person name="Zhang Y."/>
            <person name="Yu S."/>
            <person name="Liu X."/>
            <person name="Zhang Y."/>
            <person name="Hong G."/>
            <person name="Han B."/>
            <person name="Choisne N."/>
            <person name="Demange N."/>
            <person name="Orjeda G."/>
            <person name="Samain S."/>
            <person name="Cattolico L."/>
            <person name="Pelletier E."/>
            <person name="Couloux A."/>
            <person name="Segurens B."/>
            <person name="Wincker P."/>
            <person name="D'Hont A."/>
            <person name="Scarpelli C."/>
            <person name="Weissenbach J."/>
            <person name="Salanoubat M."/>
            <person name="Quetier F."/>
            <person name="Yu Y."/>
            <person name="Kim H.R."/>
            <person name="Rambo T."/>
            <person name="Currie J."/>
            <person name="Collura K."/>
            <person name="Luo M."/>
            <person name="Yang T."/>
            <person name="Ammiraju J.S.S."/>
            <person name="Engler F."/>
            <person name="Soderlund C."/>
            <person name="Wing R.A."/>
            <person name="Palmer L.E."/>
            <person name="de la Bastide M."/>
            <person name="Spiegel L."/>
            <person name="Nascimento L."/>
            <person name="Zutavern T."/>
            <person name="O'Shaughnessy A."/>
            <person name="Dike S."/>
            <person name="Dedhia N."/>
            <person name="Preston R."/>
            <person name="Balija V."/>
            <person name="McCombie W.R."/>
            <person name="Chow T."/>
            <person name="Chen H."/>
            <person name="Chung M."/>
            <person name="Chen C."/>
            <person name="Shaw J."/>
            <person name="Wu H."/>
            <person name="Hsiao K."/>
            <person name="Chao Y."/>
            <person name="Chu M."/>
            <person name="Cheng C."/>
            <person name="Hour A."/>
            <person name="Lee P."/>
            <person name="Lin S."/>
            <person name="Lin Y."/>
            <person name="Liou J."/>
            <person name="Liu S."/>
            <person name="Hsing Y."/>
            <person name="Raghuvanshi S."/>
            <person name="Mohanty A."/>
            <person name="Bharti A.K."/>
            <person name="Gaur A."/>
            <person name="Gupta V."/>
            <person name="Kumar D."/>
            <person name="Ravi V."/>
            <person name="Vij S."/>
            <person name="Kapur A."/>
            <person name="Khurana P."/>
            <person name="Khurana P."/>
            <person name="Khurana J.P."/>
            <person name="Tyagi A.K."/>
            <person name="Gaikwad K."/>
            <person name="Singh A."/>
            <person name="Dalal V."/>
            <person name="Srivastava S."/>
            <person name="Dixit A."/>
            <person name="Pal A.K."/>
            <person name="Ghazi I.A."/>
            <person name="Yadav M."/>
            <person name="Pandit A."/>
            <person name="Bhargava A."/>
            <person name="Sureshbabu K."/>
            <person name="Batra K."/>
            <person name="Sharma T.R."/>
            <person name="Mohapatra T."/>
            <person name="Singh N.K."/>
            <person name="Messing J."/>
            <person name="Nelson A.B."/>
            <person name="Fuks G."/>
            <person name="Kavchok S."/>
            <person name="Keizer G."/>
            <person name="Linton E."/>
            <person name="Llaca V."/>
            <person name="Song R."/>
            <person name="Tanyolac B."/>
            <person name="Young S."/>
            <person name="Ho-Il K."/>
            <person name="Hahn J.H."/>
            <person name="Sangsakoo G."/>
            <person name="Vanavichit A."/>
            <person name="de Mattos Luiz.A.T."/>
            <person name="Zimmer P.D."/>
            <person name="Malone G."/>
            <person name="Dellagostin O."/>
            <person name="de Oliveira A.C."/>
            <person name="Bevan M."/>
            <person name="Bancroft I."/>
            <person name="Minx P."/>
            <person name="Cordum H."/>
            <person name="Wilson R."/>
            <person name="Cheng Z."/>
            <person name="Jin W."/>
            <person name="Jiang J."/>
            <person name="Leong S.A."/>
            <person name="Iwama H."/>
            <person name="Gojobori T."/>
            <person name="Itoh T."/>
            <person name="Niimura Y."/>
            <person name="Fujii Y."/>
            <person name="Habara T."/>
            <person name="Sakai H."/>
            <person name="Sato Y."/>
            <person name="Wilson G."/>
            <person name="Kumar K."/>
            <person name="McCouch S."/>
            <person name="Juretic N."/>
            <person name="Hoen D."/>
            <person name="Wright S."/>
            <person name="Bruskiewich R."/>
            <person name="Bureau T."/>
            <person name="Miyao A."/>
            <person name="Hirochika H."/>
            <person name="Nishikawa T."/>
            <person name="Kadowaki K."/>
            <person name="Sugiura M."/>
            <person name="Burr B."/>
            <person name="Sasaki T."/>
        </authorList>
    </citation>
    <scope>NUCLEOTIDE SEQUENCE [LARGE SCALE GENOMIC DNA]</scope>
    <source>
        <strain evidence="5">cv. Nipponbare</strain>
    </source>
</reference>
<reference evidence="4" key="3">
    <citation type="submission" date="2006-11" db="EMBL/GenBank/DDBJ databases">
        <title>.</title>
        <authorList>
            <person name="Buell C."/>
            <person name="Yuan Q."/>
            <person name="Ouyang S."/>
            <person name="Liu J."/>
            <person name="Wang A."/>
            <person name="Maiti R."/>
            <person name="Lin H."/>
            <person name="Zhu W."/>
            <person name="Hamilton J."/>
            <person name="Jones K."/>
            <person name="Tallon L."/>
            <person name="Feldblyum T."/>
            <person name="Tsitrin T."/>
            <person name="Bera J."/>
            <person name="Kim M."/>
            <person name="Jin S."/>
            <person name="Fadrosh D."/>
            <person name="Vuong H."/>
            <person name="Overton II L."/>
            <person name="Reardon M."/>
            <person name="Weaver B."/>
            <person name="Johri S."/>
            <person name="Lewis M."/>
            <person name="Utterback T."/>
            <person name="Van Aken S."/>
            <person name="Wortman J."/>
            <person name="Haas B."/>
            <person name="Koo H."/>
            <person name="Zismann V."/>
            <person name="Hsiao J."/>
            <person name="Iobst S."/>
            <person name="de Vazeilles A."/>
            <person name="White O."/>
            <person name="Salzberg S."/>
            <person name="Fraser C."/>
        </authorList>
    </citation>
    <scope>NUCLEOTIDE SEQUENCE</scope>
</reference>
<evidence type="ECO:0000259" key="2">
    <source>
        <dbReference type="Pfam" id="PF03732"/>
    </source>
</evidence>
<dbReference type="Gene3D" id="3.10.10.10">
    <property type="entry name" value="HIV Type 1 Reverse Transcriptase, subunit A, domain 1"/>
    <property type="match status" value="1"/>
</dbReference>
<dbReference type="AlphaFoldDB" id="Q10GE3"/>
<evidence type="ECO:0000313" key="5">
    <source>
        <dbReference type="Proteomes" id="UP000000763"/>
    </source>
</evidence>
<protein>
    <submittedName>
        <fullName evidence="4">Retrotransposon protein, putative, unclassified</fullName>
    </submittedName>
</protein>
<dbReference type="PANTHER" id="PTHR33223">
    <property type="entry name" value="CCHC-TYPE DOMAIN-CONTAINING PROTEIN"/>
    <property type="match status" value="1"/>
</dbReference>
<evidence type="ECO:0000313" key="3">
    <source>
        <dbReference type="EMBL" id="AAU89155.1"/>
    </source>
</evidence>
<feature type="region of interest" description="Disordered" evidence="1">
    <location>
        <begin position="379"/>
        <end position="399"/>
    </location>
</feature>
<feature type="compositionally biased region" description="Gly residues" evidence="1">
    <location>
        <begin position="208"/>
        <end position="219"/>
    </location>
</feature>
<dbReference type="Pfam" id="PF03732">
    <property type="entry name" value="Retrotrans_gag"/>
    <property type="match status" value="1"/>
</dbReference>
<reference evidence="4" key="2">
    <citation type="submission" date="2005-04" db="EMBL/GenBank/DDBJ databases">
        <authorList>
            <person name="Buell R."/>
        </authorList>
    </citation>
    <scope>NUCLEOTIDE SEQUENCE</scope>
</reference>
<organism evidence="4 5">
    <name type="scientific">Oryza sativa subsp. japonica</name>
    <name type="common">Rice</name>
    <dbReference type="NCBI Taxonomy" id="39947"/>
    <lineage>
        <taxon>Eukaryota</taxon>
        <taxon>Viridiplantae</taxon>
        <taxon>Streptophyta</taxon>
        <taxon>Embryophyta</taxon>
        <taxon>Tracheophyta</taxon>
        <taxon>Spermatophyta</taxon>
        <taxon>Magnoliopsida</taxon>
        <taxon>Liliopsida</taxon>
        <taxon>Poales</taxon>
        <taxon>Poaceae</taxon>
        <taxon>BOP clade</taxon>
        <taxon>Oryzoideae</taxon>
        <taxon>Oryzeae</taxon>
        <taxon>Oryzinae</taxon>
        <taxon>Oryza</taxon>
        <taxon>Oryza sativa</taxon>
    </lineage>
</organism>